<feature type="compositionally biased region" description="Pro residues" evidence="1">
    <location>
        <begin position="212"/>
        <end position="226"/>
    </location>
</feature>
<accession>A0AAW0TQS2</accession>
<sequence>MDFLAAHDLLVNPRRWRLRHQPSDTCIHAEPCAQPRPRLTAVRQTTRYEALLQELPLLTPTQPGPVRLAFISEFTTDIMHVSSGDGTPALRHAMAHLRPTPPRPHPTGPTHFPAELQTATSVFLRTDAVTSPLQRPTPAESSQYASASGTARTGSMPPASATASKDKSIAAFLRLPQRRHHSWYLRLYLPLRHCSPRPIHSLALETTPWPPFAAPPAPTTPNPFAAPPATASTPARLPSTAAPPTFPRLSGVLASAGDGPGAPATASDGREIFFFPNDLECGGGAK</sequence>
<dbReference type="EMBL" id="JARAKH010000027">
    <property type="protein sequence ID" value="KAK8389855.1"/>
    <property type="molecule type" value="Genomic_DNA"/>
</dbReference>
<reference evidence="2 3" key="1">
    <citation type="submission" date="2023-03" db="EMBL/GenBank/DDBJ databases">
        <title>High-quality genome of Scylla paramamosain provides insights in environmental adaptation.</title>
        <authorList>
            <person name="Zhang L."/>
        </authorList>
    </citation>
    <scope>NUCLEOTIDE SEQUENCE [LARGE SCALE GENOMIC DNA]</scope>
    <source>
        <strain evidence="2">LZ_2023a</strain>
        <tissue evidence="2">Muscle</tissue>
    </source>
</reference>
<organism evidence="2 3">
    <name type="scientific">Scylla paramamosain</name>
    <name type="common">Mud crab</name>
    <dbReference type="NCBI Taxonomy" id="85552"/>
    <lineage>
        <taxon>Eukaryota</taxon>
        <taxon>Metazoa</taxon>
        <taxon>Ecdysozoa</taxon>
        <taxon>Arthropoda</taxon>
        <taxon>Crustacea</taxon>
        <taxon>Multicrustacea</taxon>
        <taxon>Malacostraca</taxon>
        <taxon>Eumalacostraca</taxon>
        <taxon>Eucarida</taxon>
        <taxon>Decapoda</taxon>
        <taxon>Pleocyemata</taxon>
        <taxon>Brachyura</taxon>
        <taxon>Eubrachyura</taxon>
        <taxon>Portunoidea</taxon>
        <taxon>Portunidae</taxon>
        <taxon>Portuninae</taxon>
        <taxon>Scylla</taxon>
    </lineage>
</organism>
<evidence type="ECO:0000313" key="3">
    <source>
        <dbReference type="Proteomes" id="UP001487740"/>
    </source>
</evidence>
<feature type="region of interest" description="Disordered" evidence="1">
    <location>
        <begin position="212"/>
        <end position="269"/>
    </location>
</feature>
<keyword evidence="3" id="KW-1185">Reference proteome</keyword>
<proteinExistence type="predicted"/>
<dbReference type="AlphaFoldDB" id="A0AAW0TQS2"/>
<dbReference type="Proteomes" id="UP001487740">
    <property type="component" value="Unassembled WGS sequence"/>
</dbReference>
<feature type="compositionally biased region" description="Polar residues" evidence="1">
    <location>
        <begin position="130"/>
        <end position="153"/>
    </location>
</feature>
<evidence type="ECO:0000256" key="1">
    <source>
        <dbReference type="SAM" id="MobiDB-lite"/>
    </source>
</evidence>
<evidence type="ECO:0000313" key="2">
    <source>
        <dbReference type="EMBL" id="KAK8389855.1"/>
    </source>
</evidence>
<protein>
    <submittedName>
        <fullName evidence="2">Uncharacterized protein</fullName>
    </submittedName>
</protein>
<comment type="caution">
    <text evidence="2">The sequence shown here is derived from an EMBL/GenBank/DDBJ whole genome shotgun (WGS) entry which is preliminary data.</text>
</comment>
<name>A0AAW0TQS2_SCYPA</name>
<gene>
    <name evidence="2" type="ORF">O3P69_009094</name>
</gene>
<feature type="region of interest" description="Disordered" evidence="1">
    <location>
        <begin position="130"/>
        <end position="164"/>
    </location>
</feature>
<feature type="compositionally biased region" description="Low complexity" evidence="1">
    <location>
        <begin position="227"/>
        <end position="243"/>
    </location>
</feature>